<feature type="chain" id="PRO_5011484943" description="Nickel/cobalt efflux system" evidence="15">
    <location>
        <begin position="32"/>
        <end position="310"/>
    </location>
</feature>
<dbReference type="STRING" id="137265.SAMN05421684_7858"/>
<feature type="transmembrane region" description="Helical" evidence="13">
    <location>
        <begin position="283"/>
        <end position="307"/>
    </location>
</feature>
<keyword evidence="4 13" id="KW-0813">Transport</keyword>
<dbReference type="GO" id="GO:0006824">
    <property type="term" value="P:cobalt ion transport"/>
    <property type="evidence" value="ECO:0007669"/>
    <property type="project" value="UniProtKB-KW"/>
</dbReference>
<evidence type="ECO:0000256" key="1">
    <source>
        <dbReference type="ARBA" id="ARBA00002510"/>
    </source>
</evidence>
<evidence type="ECO:0000256" key="8">
    <source>
        <dbReference type="ARBA" id="ARBA00022989"/>
    </source>
</evidence>
<keyword evidence="5" id="KW-1003">Cell membrane</keyword>
<name>A0A1H3US62_9ACTN</name>
<evidence type="ECO:0000256" key="15">
    <source>
        <dbReference type="SAM" id="SignalP"/>
    </source>
</evidence>
<evidence type="ECO:0000256" key="6">
    <source>
        <dbReference type="ARBA" id="ARBA00022596"/>
    </source>
</evidence>
<dbReference type="InterPro" id="IPR011541">
    <property type="entry name" value="Ni/Co_transpt_high_affinity"/>
</dbReference>
<keyword evidence="17" id="KW-1185">Reference proteome</keyword>
<dbReference type="GO" id="GO:0015099">
    <property type="term" value="F:nickel cation transmembrane transporter activity"/>
    <property type="evidence" value="ECO:0007669"/>
    <property type="project" value="UniProtKB-UniRule"/>
</dbReference>
<sequence>MISPCSRAVMALTVVGAAVTGAALAPGPASAHPFGDPQTVAISLDTTRAGLVALSATSVSDRLQDLIQTPGVPAAAFVIAFLAGAWHAVTPGHGKTLAAAYLAGSRGRIRDAAWLGGSVAVMHTISVLVIGVAWTFLSLSDVVRMEQLTTWLQVAAGAFVIATGIWMLRRHLRGHTHDHDHSHGHEHGHTHGHTHDHHHEPSKRPGLLLLGVSGGLTPSPAAFLVLASGLFLGRGAFALLLVVTFGIGMAVVLFGVGVLAVAGSTVISRSARSISALKLASRFTPILAASAVTIFGAGLVTIAAVHLTTV</sequence>
<evidence type="ECO:0000256" key="2">
    <source>
        <dbReference type="ARBA" id="ARBA00004651"/>
    </source>
</evidence>
<evidence type="ECO:0000256" key="13">
    <source>
        <dbReference type="RuleBase" id="RU362101"/>
    </source>
</evidence>
<feature type="transmembrane region" description="Helical" evidence="13">
    <location>
        <begin position="72"/>
        <end position="91"/>
    </location>
</feature>
<evidence type="ECO:0000313" key="17">
    <source>
        <dbReference type="Proteomes" id="UP000199632"/>
    </source>
</evidence>
<dbReference type="GO" id="GO:0010045">
    <property type="term" value="P:response to nickel cation"/>
    <property type="evidence" value="ECO:0007669"/>
    <property type="project" value="TreeGrafter"/>
</dbReference>
<feature type="region of interest" description="Disordered" evidence="14">
    <location>
        <begin position="176"/>
        <end position="203"/>
    </location>
</feature>
<feature type="transmembrane region" description="Helical" evidence="13">
    <location>
        <begin position="237"/>
        <end position="262"/>
    </location>
</feature>
<dbReference type="EMBL" id="FNQB01000005">
    <property type="protein sequence ID" value="SDZ64871.1"/>
    <property type="molecule type" value="Genomic_DNA"/>
</dbReference>
<evidence type="ECO:0000256" key="11">
    <source>
        <dbReference type="ARBA" id="ARBA00023136"/>
    </source>
</evidence>
<accession>A0A1H3US62</accession>
<comment type="subcellular location">
    <subcellularLocation>
        <location evidence="2 13">Cell membrane</location>
        <topology evidence="2 13">Multi-pass membrane protein</topology>
    </subcellularLocation>
</comment>
<keyword evidence="12" id="KW-0170">Cobalt</keyword>
<keyword evidence="3" id="KW-0171">Cobalt transport</keyword>
<evidence type="ECO:0000313" key="16">
    <source>
        <dbReference type="EMBL" id="SDZ64871.1"/>
    </source>
</evidence>
<keyword evidence="10" id="KW-0921">Nickel transport</keyword>
<dbReference type="PANTHER" id="PTHR40659">
    <property type="entry name" value="NICKEL/COBALT EFFLUX SYSTEM RCNA"/>
    <property type="match status" value="1"/>
</dbReference>
<keyword evidence="9" id="KW-0406">Ion transport</keyword>
<gene>
    <name evidence="16" type="ORF">SAMN05421684_7858</name>
</gene>
<keyword evidence="11 13" id="KW-0472">Membrane</keyword>
<dbReference type="PANTHER" id="PTHR40659:SF1">
    <property type="entry name" value="NICKEL_COBALT EFFLUX SYSTEM RCNA"/>
    <property type="match status" value="1"/>
</dbReference>
<organism evidence="16 17">
    <name type="scientific">Asanoa ishikariensis</name>
    <dbReference type="NCBI Taxonomy" id="137265"/>
    <lineage>
        <taxon>Bacteria</taxon>
        <taxon>Bacillati</taxon>
        <taxon>Actinomycetota</taxon>
        <taxon>Actinomycetes</taxon>
        <taxon>Micromonosporales</taxon>
        <taxon>Micromonosporaceae</taxon>
        <taxon>Asanoa</taxon>
    </lineage>
</organism>
<feature type="signal peptide" evidence="15">
    <location>
        <begin position="1"/>
        <end position="31"/>
    </location>
</feature>
<keyword evidence="7 13" id="KW-0812">Transmembrane</keyword>
<comment type="similarity">
    <text evidence="13">Belongs to the NiCoT transporter (TC 2.A.52) family.</text>
</comment>
<feature type="compositionally biased region" description="Basic and acidic residues" evidence="14">
    <location>
        <begin position="176"/>
        <end position="189"/>
    </location>
</feature>
<dbReference type="AlphaFoldDB" id="A0A1H3US62"/>
<dbReference type="Proteomes" id="UP000199632">
    <property type="component" value="Unassembled WGS sequence"/>
</dbReference>
<evidence type="ECO:0000256" key="3">
    <source>
        <dbReference type="ARBA" id="ARBA00022426"/>
    </source>
</evidence>
<proteinExistence type="inferred from homology"/>
<keyword evidence="6" id="KW-0533">Nickel</keyword>
<feature type="transmembrane region" description="Helical" evidence="13">
    <location>
        <begin position="148"/>
        <end position="168"/>
    </location>
</feature>
<dbReference type="GO" id="GO:0032025">
    <property type="term" value="P:response to cobalt ion"/>
    <property type="evidence" value="ECO:0007669"/>
    <property type="project" value="TreeGrafter"/>
</dbReference>
<protein>
    <recommendedName>
        <fullName evidence="13">Nickel/cobalt efflux system</fullName>
    </recommendedName>
</protein>
<feature type="transmembrane region" description="Helical" evidence="13">
    <location>
        <begin position="112"/>
        <end position="136"/>
    </location>
</feature>
<evidence type="ECO:0000256" key="14">
    <source>
        <dbReference type="SAM" id="MobiDB-lite"/>
    </source>
</evidence>
<comment type="function">
    <text evidence="1">Efflux system for nickel and cobalt.</text>
</comment>
<evidence type="ECO:0000256" key="9">
    <source>
        <dbReference type="ARBA" id="ARBA00023065"/>
    </source>
</evidence>
<evidence type="ECO:0000256" key="12">
    <source>
        <dbReference type="ARBA" id="ARBA00023285"/>
    </source>
</evidence>
<keyword evidence="15" id="KW-0732">Signal</keyword>
<evidence type="ECO:0000256" key="7">
    <source>
        <dbReference type="ARBA" id="ARBA00022692"/>
    </source>
</evidence>
<evidence type="ECO:0000256" key="4">
    <source>
        <dbReference type="ARBA" id="ARBA00022448"/>
    </source>
</evidence>
<dbReference type="Pfam" id="PF03824">
    <property type="entry name" value="NicO"/>
    <property type="match status" value="1"/>
</dbReference>
<evidence type="ECO:0000256" key="10">
    <source>
        <dbReference type="ARBA" id="ARBA00023112"/>
    </source>
</evidence>
<evidence type="ECO:0000256" key="5">
    <source>
        <dbReference type="ARBA" id="ARBA00022475"/>
    </source>
</evidence>
<dbReference type="GO" id="GO:0005886">
    <property type="term" value="C:plasma membrane"/>
    <property type="evidence" value="ECO:0007669"/>
    <property type="project" value="UniProtKB-SubCell"/>
</dbReference>
<dbReference type="GO" id="GO:0046583">
    <property type="term" value="F:monoatomic cation efflux transmembrane transporter activity"/>
    <property type="evidence" value="ECO:0007669"/>
    <property type="project" value="TreeGrafter"/>
</dbReference>
<reference evidence="17" key="1">
    <citation type="submission" date="2016-10" db="EMBL/GenBank/DDBJ databases">
        <authorList>
            <person name="Varghese N."/>
            <person name="Submissions S."/>
        </authorList>
    </citation>
    <scope>NUCLEOTIDE SEQUENCE [LARGE SCALE GENOMIC DNA]</scope>
    <source>
        <strain evidence="17">DSM 44718</strain>
    </source>
</reference>
<dbReference type="InterPro" id="IPR051224">
    <property type="entry name" value="NiCoT_RcnA"/>
</dbReference>
<keyword evidence="8 13" id="KW-1133">Transmembrane helix</keyword>
<feature type="transmembrane region" description="Helical" evidence="13">
    <location>
        <begin position="207"/>
        <end position="231"/>
    </location>
</feature>